<keyword evidence="3" id="KW-1185">Reference proteome</keyword>
<dbReference type="KEGG" id="vsa:VSAL_I0768"/>
<dbReference type="RefSeq" id="WP_012549566.1">
    <property type="nucleotide sequence ID" value="NC_011312.1"/>
</dbReference>
<evidence type="ECO:0000256" key="1">
    <source>
        <dbReference type="SAM" id="MobiDB-lite"/>
    </source>
</evidence>
<dbReference type="AlphaFoldDB" id="B6EH24"/>
<protein>
    <recommendedName>
        <fullName evidence="4">Virion morphogenesis protein</fullName>
    </recommendedName>
</protein>
<evidence type="ECO:0000313" key="3">
    <source>
        <dbReference type="Proteomes" id="UP000001730"/>
    </source>
</evidence>
<evidence type="ECO:0000313" key="2">
    <source>
        <dbReference type="EMBL" id="CAQ78453.1"/>
    </source>
</evidence>
<gene>
    <name evidence="2" type="ordered locus">VSAL_I0768</name>
</gene>
<dbReference type="eggNOG" id="ENOG5031MYA">
    <property type="taxonomic scope" value="Bacteria"/>
</dbReference>
<dbReference type="Pfam" id="PF05069">
    <property type="entry name" value="Phage_tail_S"/>
    <property type="match status" value="1"/>
</dbReference>
<feature type="region of interest" description="Disordered" evidence="1">
    <location>
        <begin position="37"/>
        <end position="66"/>
    </location>
</feature>
<accession>B6EH24</accession>
<sequence length="176" mass="20475">MRLTNPEHLTSMLENVALNPRQQFQLNQKLANHSRRFFRSQISHQRDIDNTPYQSRTRRTKKQQADPKVVLNTKSNRNMLMGLSRSLRTNVTGEAFEVGLTGIPAKIGREHNEGQTLSFTTHVNGFYDSKTSRWKGGVKTKNNYRMPKRTFIGWTPSLERELMTMIRDELVINMEP</sequence>
<dbReference type="InterPro" id="IPR006522">
    <property type="entry name" value="Phage_virion_morphogenesis"/>
</dbReference>
<dbReference type="Proteomes" id="UP000001730">
    <property type="component" value="Chromosome 1"/>
</dbReference>
<reference evidence="2 3" key="1">
    <citation type="journal article" date="2008" name="BMC Genomics">
        <title>The genome sequence of the fish pathogen Aliivibrio salmonicida strain LFI1238 shows extensive evidence of gene decay.</title>
        <authorList>
            <person name="Hjerde E."/>
            <person name="Lorentzen M.S."/>
            <person name="Holden M.T."/>
            <person name="Seeger K."/>
            <person name="Paulsen S."/>
            <person name="Bason N."/>
            <person name="Churcher C."/>
            <person name="Harris D."/>
            <person name="Norbertczak H."/>
            <person name="Quail M.A."/>
            <person name="Sanders S."/>
            <person name="Thurston S."/>
            <person name="Parkhill J."/>
            <person name="Willassen N.P."/>
            <person name="Thomson N.R."/>
        </authorList>
    </citation>
    <scope>NUCLEOTIDE SEQUENCE [LARGE SCALE GENOMIC DNA]</scope>
    <source>
        <strain evidence="2 3">LFI1238</strain>
    </source>
</reference>
<organism evidence="2 3">
    <name type="scientific">Aliivibrio salmonicida (strain LFI1238)</name>
    <name type="common">Vibrio salmonicida (strain LFI1238)</name>
    <dbReference type="NCBI Taxonomy" id="316275"/>
    <lineage>
        <taxon>Bacteria</taxon>
        <taxon>Pseudomonadati</taxon>
        <taxon>Pseudomonadota</taxon>
        <taxon>Gammaproteobacteria</taxon>
        <taxon>Vibrionales</taxon>
        <taxon>Vibrionaceae</taxon>
        <taxon>Aliivibrio</taxon>
    </lineage>
</organism>
<dbReference type="HOGENOM" id="CLU_1546922_0_0_6"/>
<dbReference type="EMBL" id="FM178379">
    <property type="protein sequence ID" value="CAQ78453.1"/>
    <property type="molecule type" value="Genomic_DNA"/>
</dbReference>
<evidence type="ECO:0008006" key="4">
    <source>
        <dbReference type="Google" id="ProtNLM"/>
    </source>
</evidence>
<name>B6EH24_ALISL</name>
<proteinExistence type="predicted"/>